<evidence type="ECO:0000313" key="2">
    <source>
        <dbReference type="EMBL" id="BAT26606.1"/>
    </source>
</evidence>
<name>A0A0P0YYR1_9HYPH</name>
<dbReference type="EMBL" id="LC066372">
    <property type="protein sequence ID" value="BAT26606.1"/>
    <property type="molecule type" value="Genomic_DNA"/>
</dbReference>
<accession>A0A0P0YYR1</accession>
<feature type="transmembrane region" description="Helical" evidence="1">
    <location>
        <begin position="6"/>
        <end position="25"/>
    </location>
</feature>
<reference evidence="2" key="1">
    <citation type="journal article" date="2015" name="Proc. Natl. Acad. Sci. U.S.A.">
        <title>Bacterial clade with the ribosomal RNA operon on a small plasmid rather than the chromosome.</title>
        <authorList>
            <person name="Anda M."/>
            <person name="Ohtsubo Y."/>
            <person name="Okubo T."/>
            <person name="Sugawara M."/>
            <person name="Nagata Y."/>
            <person name="Tsuda M."/>
            <person name="Minamisawa K."/>
            <person name="Mitsui H."/>
        </authorList>
    </citation>
    <scope>NUCLEOTIDE SEQUENCE</scope>
    <source>
        <strain evidence="2">DSM 14790</strain>
    </source>
</reference>
<organism evidence="2">
    <name type="scientific">Aurantimonas coralicida</name>
    <dbReference type="NCBI Taxonomy" id="182270"/>
    <lineage>
        <taxon>Bacteria</taxon>
        <taxon>Pseudomonadati</taxon>
        <taxon>Pseudomonadota</taxon>
        <taxon>Alphaproteobacteria</taxon>
        <taxon>Hyphomicrobiales</taxon>
        <taxon>Aurantimonadaceae</taxon>
        <taxon>Aurantimonas</taxon>
    </lineage>
</organism>
<dbReference type="RefSeq" id="WP_202814825.1">
    <property type="nucleotide sequence ID" value="NZ_BBWN01000042.1"/>
</dbReference>
<dbReference type="AlphaFoldDB" id="A0A0P0YYR1"/>
<keyword evidence="1" id="KW-0812">Transmembrane</keyword>
<keyword evidence="1" id="KW-0472">Membrane</keyword>
<protein>
    <submittedName>
        <fullName evidence="2">DNA binding protein, HTH motif</fullName>
    </submittedName>
</protein>
<proteinExistence type="predicted"/>
<evidence type="ECO:0000256" key="1">
    <source>
        <dbReference type="SAM" id="Phobius"/>
    </source>
</evidence>
<keyword evidence="1" id="KW-1133">Transmembrane helix</keyword>
<sequence>MFSAPVTVFGPLQAIIYVGQFYLAFRERRQVLELTRHIDGLIRESEFEARHTPAFIRKLAVPD</sequence>